<accession>A0A0D6ZZK8</accession>
<feature type="non-terminal residue" evidence="1">
    <location>
        <position position="89"/>
    </location>
</feature>
<dbReference type="AlphaFoldDB" id="A0A0D6ZZK8"/>
<organism evidence="1 2">
    <name type="scientific">Fistulina hepatica ATCC 64428</name>
    <dbReference type="NCBI Taxonomy" id="1128425"/>
    <lineage>
        <taxon>Eukaryota</taxon>
        <taxon>Fungi</taxon>
        <taxon>Dikarya</taxon>
        <taxon>Basidiomycota</taxon>
        <taxon>Agaricomycotina</taxon>
        <taxon>Agaricomycetes</taxon>
        <taxon>Agaricomycetidae</taxon>
        <taxon>Agaricales</taxon>
        <taxon>Fistulinaceae</taxon>
        <taxon>Fistulina</taxon>
    </lineage>
</organism>
<dbReference type="OrthoDB" id="3358963at2759"/>
<dbReference type="EMBL" id="KN882110">
    <property type="protein sequence ID" value="KIY43277.1"/>
    <property type="molecule type" value="Genomic_DNA"/>
</dbReference>
<name>A0A0D6ZZK8_9AGAR</name>
<keyword evidence="2" id="KW-1185">Reference proteome</keyword>
<dbReference type="InterPro" id="IPR036420">
    <property type="entry name" value="BRCT_dom_sf"/>
</dbReference>
<proteinExistence type="predicted"/>
<gene>
    <name evidence="1" type="ORF">FISHEDRAFT_30958</name>
</gene>
<dbReference type="Gene3D" id="3.40.50.10190">
    <property type="entry name" value="BRCT domain"/>
    <property type="match status" value="1"/>
</dbReference>
<evidence type="ECO:0000313" key="2">
    <source>
        <dbReference type="Proteomes" id="UP000054144"/>
    </source>
</evidence>
<protein>
    <submittedName>
        <fullName evidence="1">Uncharacterized protein</fullName>
    </submittedName>
</protein>
<sequence length="89" mass="10008">MTEAPLAIYIDMAVPDRDRLVKLVTDYGGIANPSYSSVSFMLGQNLFKQYSHKKGKIVLDARWVDECIRIGCLQDRHTNWAGCKVTGTE</sequence>
<dbReference type="Proteomes" id="UP000054144">
    <property type="component" value="Unassembled WGS sequence"/>
</dbReference>
<dbReference type="SUPFAM" id="SSF52113">
    <property type="entry name" value="BRCT domain"/>
    <property type="match status" value="1"/>
</dbReference>
<evidence type="ECO:0000313" key="1">
    <source>
        <dbReference type="EMBL" id="KIY43277.1"/>
    </source>
</evidence>
<reference evidence="1 2" key="1">
    <citation type="journal article" date="2015" name="Fungal Genet. Biol.">
        <title>Evolution of novel wood decay mechanisms in Agaricales revealed by the genome sequences of Fistulina hepatica and Cylindrobasidium torrendii.</title>
        <authorList>
            <person name="Floudas D."/>
            <person name="Held B.W."/>
            <person name="Riley R."/>
            <person name="Nagy L.G."/>
            <person name="Koehler G."/>
            <person name="Ransdell A.S."/>
            <person name="Younus H."/>
            <person name="Chow J."/>
            <person name="Chiniquy J."/>
            <person name="Lipzen A."/>
            <person name="Tritt A."/>
            <person name="Sun H."/>
            <person name="Haridas S."/>
            <person name="LaButti K."/>
            <person name="Ohm R.A."/>
            <person name="Kues U."/>
            <person name="Blanchette R.A."/>
            <person name="Grigoriev I.V."/>
            <person name="Minto R.E."/>
            <person name="Hibbett D.S."/>
        </authorList>
    </citation>
    <scope>NUCLEOTIDE SEQUENCE [LARGE SCALE GENOMIC DNA]</scope>
    <source>
        <strain evidence="1 2">ATCC 64428</strain>
    </source>
</reference>